<reference evidence="1" key="1">
    <citation type="journal article" date="2015" name="Nature">
        <title>Complex archaea that bridge the gap between prokaryotes and eukaryotes.</title>
        <authorList>
            <person name="Spang A."/>
            <person name="Saw J.H."/>
            <person name="Jorgensen S.L."/>
            <person name="Zaremba-Niedzwiedzka K."/>
            <person name="Martijn J."/>
            <person name="Lind A.E."/>
            <person name="van Eijk R."/>
            <person name="Schleper C."/>
            <person name="Guy L."/>
            <person name="Ettema T.J."/>
        </authorList>
    </citation>
    <scope>NUCLEOTIDE SEQUENCE</scope>
</reference>
<organism evidence="1">
    <name type="scientific">marine sediment metagenome</name>
    <dbReference type="NCBI Taxonomy" id="412755"/>
    <lineage>
        <taxon>unclassified sequences</taxon>
        <taxon>metagenomes</taxon>
        <taxon>ecological metagenomes</taxon>
    </lineage>
</organism>
<dbReference type="AlphaFoldDB" id="A0A0F9DLG7"/>
<comment type="caution">
    <text evidence="1">The sequence shown here is derived from an EMBL/GenBank/DDBJ whole genome shotgun (WGS) entry which is preliminary data.</text>
</comment>
<evidence type="ECO:0000313" key="1">
    <source>
        <dbReference type="EMBL" id="KKL62568.1"/>
    </source>
</evidence>
<name>A0A0F9DLG7_9ZZZZ</name>
<accession>A0A0F9DLG7</accession>
<dbReference type="EMBL" id="LAZR01028450">
    <property type="protein sequence ID" value="KKL62568.1"/>
    <property type="molecule type" value="Genomic_DNA"/>
</dbReference>
<proteinExistence type="predicted"/>
<sequence>MTTPWTEQGMRQNGYRECSGSMHALLKDLGFAEHARRGPPYVRFWYPAAVVAMASERYLVWFGPEADRATVDRRDATLRAIAADPELEAALYAVWVSYGTSNADAAHAVFMYLMEALPELFGCLLPPGARGLRG</sequence>
<gene>
    <name evidence="1" type="ORF">LCGC14_2183890</name>
</gene>
<protein>
    <submittedName>
        <fullName evidence="1">Uncharacterized protein</fullName>
    </submittedName>
</protein>